<gene>
    <name evidence="2" type="ORF">RUM44_006036</name>
</gene>
<dbReference type="EMBL" id="JAWJWF010000006">
    <property type="protein sequence ID" value="KAK6631509.1"/>
    <property type="molecule type" value="Genomic_DNA"/>
</dbReference>
<evidence type="ECO:0000256" key="1">
    <source>
        <dbReference type="SAM" id="MobiDB-lite"/>
    </source>
</evidence>
<evidence type="ECO:0000313" key="2">
    <source>
        <dbReference type="EMBL" id="KAK6631509.1"/>
    </source>
</evidence>
<dbReference type="Gene3D" id="3.40.50.300">
    <property type="entry name" value="P-loop containing nucleotide triphosphate hydrolases"/>
    <property type="match status" value="1"/>
</dbReference>
<comment type="caution">
    <text evidence="2">The sequence shown here is derived from an EMBL/GenBank/DDBJ whole genome shotgun (WGS) entry which is preliminary data.</text>
</comment>
<keyword evidence="3" id="KW-1185">Reference proteome</keyword>
<reference evidence="2 3" key="1">
    <citation type="submission" date="2023-09" db="EMBL/GenBank/DDBJ databases">
        <title>Genomes of two closely related lineages of the louse Polyplax serrata with different host specificities.</title>
        <authorList>
            <person name="Martinu J."/>
            <person name="Tarabai H."/>
            <person name="Stefka J."/>
            <person name="Hypsa V."/>
        </authorList>
    </citation>
    <scope>NUCLEOTIDE SEQUENCE [LARGE SCALE GENOMIC DNA]</scope>
    <source>
        <strain evidence="2">98ZLc_SE</strain>
    </source>
</reference>
<dbReference type="Proteomes" id="UP001359485">
    <property type="component" value="Unassembled WGS sequence"/>
</dbReference>
<protein>
    <submittedName>
        <fullName evidence="2">Uncharacterized protein</fullName>
    </submittedName>
</protein>
<accession>A0ABR1AYT1</accession>
<organism evidence="2 3">
    <name type="scientific">Polyplax serrata</name>
    <name type="common">Common mouse louse</name>
    <dbReference type="NCBI Taxonomy" id="468196"/>
    <lineage>
        <taxon>Eukaryota</taxon>
        <taxon>Metazoa</taxon>
        <taxon>Ecdysozoa</taxon>
        <taxon>Arthropoda</taxon>
        <taxon>Hexapoda</taxon>
        <taxon>Insecta</taxon>
        <taxon>Pterygota</taxon>
        <taxon>Neoptera</taxon>
        <taxon>Paraneoptera</taxon>
        <taxon>Psocodea</taxon>
        <taxon>Troctomorpha</taxon>
        <taxon>Phthiraptera</taxon>
        <taxon>Anoplura</taxon>
        <taxon>Polyplacidae</taxon>
        <taxon>Polyplax</taxon>
    </lineage>
</organism>
<name>A0ABR1AYT1_POLSC</name>
<proteinExistence type="predicted"/>
<feature type="compositionally biased region" description="Basic and acidic residues" evidence="1">
    <location>
        <begin position="506"/>
        <end position="522"/>
    </location>
</feature>
<dbReference type="InterPro" id="IPR027417">
    <property type="entry name" value="P-loop_NTPase"/>
</dbReference>
<sequence length="952" mass="108856">MTGDNRERTGFLNFYAKNWRTRIVHVHLDKEILHIKSSLILLGEKYIRKGSYGCNGELHSQEVSKRRKVLADIKCLPREIKDTLSLSLPLFIFIFKAYEELFFHGLRSCQRYLVEIISSGKLLNTIDNEIVNDGDLKCILHKIDFLIGQYSEDYESVFHFFKKLDANLYGKHEAFEVRNYSHPKFKYLENVVTTYFQAFPTAKAIIFCQSSFHMLEICNFLLNLQPLVKPMIYIDKCRKNGTAKESFSQEAKNIVKKMFDCGQFNTLVRSCTDIQCMNLEEVQLLIHFDVDQHHLKETLWTTKYNDLVPSQVELFFCRPEIGKVLLSGINPDSLNFTVKRKRKISELNGSNSDKSIVGKKVKQITMGEPDIAFDCEFDSLELDDRFLSKLDAEVGKEKNTREEYSIVSLPRKVSKFEGKGEALNDTEVKMKYYDLPLSVDDLSELNCNFKVQLAGNDSPYNEVAHSTHKKLHMSYDLNMLATCVSPILGKLSSTSGIVSSSTPLRNLKDESFNKKENKESDTPIKSITENAQNTEYEYLDFDLFEDWDNAPEQKSQESKSLITISQAVELVEETKKSSESNPKMKLELPHNTSMDGCAKLQTEDIIRHKEDTLDNLFAESFNLSQLESLEKKTKQPHLSVESSSKAFSSSINRSIILDFGDTFEKKLNNASNCAKPLAVQKLNFENMKVEKPQQIALQKCNETIVIDSDPSLDAILQSSFLDKVKADDLRKSLAHKSATINKSNLISNFASPSIVALDNSDTSADTLDGSLNFCRKRGKFYKIEESESDGDSPCQKICKWKRNQTDKTDEPSRLQGRDLLDLEAEVSDEDNVSDDEIVNESDEYEESFVDDASYSTQNNAAEMTCKYLESVKVRNNGPGTFKIPKTEAYNVEDVFSQIPNETNLEYEIDSFCVNDIEYEEKELSQLEIAEQILELDRKNKKAKQKSRTRRKK</sequence>
<feature type="region of interest" description="Disordered" evidence="1">
    <location>
        <begin position="497"/>
        <end position="526"/>
    </location>
</feature>
<evidence type="ECO:0000313" key="3">
    <source>
        <dbReference type="Proteomes" id="UP001359485"/>
    </source>
</evidence>